<proteinExistence type="predicted"/>
<sequence>MSTVNNPSNDNPNSAASRLEIQKRLQQRLKTRTDTTSRPTPRTYQQLPNFLQQVLPDNYTYIIKSYKELELETFPGAPTAAFDSTFYVNIASSEAIEEWRTAFHNKTGTIFRITRADKKAGQRRSRNTNCQCLAKIRLEKSRLQLSHPCEIHLVYNHNHPLETFNLTTPATPATPSIGGGSSGSDDSGKSTPQHNFDFDSSTKCEVDILKGNDTEYCKGIIKFMENHRRARALSLSHATSFLDQFSWPEPPNIHQHGHQIQNFGNSQFITYPYHQQPQFTSVPVQFSGIASEQFLPQQLTTMNTTNFDTGIRPSLKRAATDQPTPRDIDPQHLLRKRRSTSAKMRPNDLIMNLSQHM</sequence>
<dbReference type="VEuPathDB" id="FungiDB:RhiirFUN_014132"/>
<organism evidence="2 3">
    <name type="scientific">Rhizophagus irregularis</name>
    <dbReference type="NCBI Taxonomy" id="588596"/>
    <lineage>
        <taxon>Eukaryota</taxon>
        <taxon>Fungi</taxon>
        <taxon>Fungi incertae sedis</taxon>
        <taxon>Mucoromycota</taxon>
        <taxon>Glomeromycotina</taxon>
        <taxon>Glomeromycetes</taxon>
        <taxon>Glomerales</taxon>
        <taxon>Glomeraceae</taxon>
        <taxon>Rhizophagus</taxon>
    </lineage>
</organism>
<accession>A0A916EJ90</accession>
<name>A0A916EJ90_9GLOM</name>
<comment type="caution">
    <text evidence="2">The sequence shown here is derived from an EMBL/GenBank/DDBJ whole genome shotgun (WGS) entry which is preliminary data.</text>
</comment>
<feature type="region of interest" description="Disordered" evidence="1">
    <location>
        <begin position="305"/>
        <end position="331"/>
    </location>
</feature>
<dbReference type="Proteomes" id="UP000684084">
    <property type="component" value="Unassembled WGS sequence"/>
</dbReference>
<dbReference type="EMBL" id="CAGKOT010000073">
    <property type="protein sequence ID" value="CAB5391607.1"/>
    <property type="molecule type" value="Genomic_DNA"/>
</dbReference>
<protein>
    <submittedName>
        <fullName evidence="2">Uncharacterized protein</fullName>
    </submittedName>
</protein>
<feature type="region of interest" description="Disordered" evidence="1">
    <location>
        <begin position="167"/>
        <end position="196"/>
    </location>
</feature>
<reference evidence="2" key="1">
    <citation type="submission" date="2020-05" db="EMBL/GenBank/DDBJ databases">
        <authorList>
            <person name="Rincon C."/>
            <person name="Sanders R I."/>
            <person name="Robbins C."/>
            <person name="Chaturvedi A."/>
        </authorList>
    </citation>
    <scope>NUCLEOTIDE SEQUENCE</scope>
    <source>
        <strain evidence="2">CHB12</strain>
    </source>
</reference>
<evidence type="ECO:0000256" key="1">
    <source>
        <dbReference type="SAM" id="MobiDB-lite"/>
    </source>
</evidence>
<evidence type="ECO:0000313" key="3">
    <source>
        <dbReference type="Proteomes" id="UP000684084"/>
    </source>
</evidence>
<gene>
    <name evidence="2" type="ORF">CHRIB12_LOCUS22029</name>
</gene>
<dbReference type="AlphaFoldDB" id="A0A916EJ90"/>
<dbReference type="OrthoDB" id="2367368at2759"/>
<evidence type="ECO:0000313" key="2">
    <source>
        <dbReference type="EMBL" id="CAB5391607.1"/>
    </source>
</evidence>